<evidence type="ECO:0000259" key="5">
    <source>
        <dbReference type="Pfam" id="PF13361"/>
    </source>
</evidence>
<gene>
    <name evidence="6" type="ORF">PSON_ATCC_30995.1.T1800008</name>
</gene>
<dbReference type="AlphaFoldDB" id="A0A8S1RK41"/>
<keyword evidence="3" id="KW-0347">Helicase</keyword>
<reference evidence="6" key="1">
    <citation type="submission" date="2021-01" db="EMBL/GenBank/DDBJ databases">
        <authorList>
            <consortium name="Genoscope - CEA"/>
            <person name="William W."/>
        </authorList>
    </citation>
    <scope>NUCLEOTIDE SEQUENCE</scope>
</reference>
<evidence type="ECO:0000256" key="4">
    <source>
        <dbReference type="ARBA" id="ARBA00022840"/>
    </source>
</evidence>
<sequence length="1024" mass="122417">MQKQSTSKKKNSIDISSLHKFYKTKLLNYLKTQQKMNKKQQVSAKEILYQLLNQELNNDQNTTKIQRLLDDIQHSLWNYYIPVNFFVKICQHQKLQSILTSLLMITDGHFESNQSKELLNILQMPYDNMYQCFFLFAHKQNYYILFEVGLKNDKQEKEQKNNLLLQELKHTITFLDIFFCYKQQEIYNSALNYQLDLQQNFNWIQNKIICISPKTPSNSKTQQYLFNPENKGWPQLLFNSNQNQQWKPLIFEKMRCSLNDLYYNESKKQYEDKIFIKQQLIAKKIKEIAYFNYNIIKQYQDFELSQKLIQFLQKSPVFKIRLSQEESKVIESQENCLVIGRSGTGKTTCSALTIFISQYQQKIRRKFLNLEEQVFVKDYDDQDISIRNIFITVNQKLVDKVEEYYQKLKFIIIEMVIKAKKDSLNDNQIENCITDNEIINAILKDEEVQEINDKKQNIQFIQKNQGDFQNLNTLKFPCFLSTLNLLILMDQKLQFPYFSKDRIEKFKKKYQIEVGIKFYNAINISKYFDNLDSNQKINIPEISFNLFYEKYWSKKQNINLNKESYASASLIWTQINSLIKGSQFSYKYSNYALPIQKYKERVSNNFSEQQIQNIYKVYVDYEKWKNDNLYIDQIDIVNNMLFNMENNPILLFPLHNMYIDEVQDIPQAMIGLFNRLTEQKVVYSGDAAQSILKGIGFRFEDLEQQFRNTKKVGINTVEQFQVHKLMINFRTHNSILQLANCIVRLLELLFPFSIDKLAKEISNIQGPKPQIFMKSQLNLMLSKLKDEYIGDDCQQVEFGYNQVVIVRDEQAKEKLPQLLDDAQVFTIFQAKGLEFDDVIMYNFFAQHEFLESQWELLQCIDIEDQLQDKMIYENQITKHKNQESDLNSFEINQNGKVKIKQIKLNQRINKKNINDYSSICEELKALYVIITRTKKRLYIYDVNPTQRKEIERIFQQLQVCDIIQQNDNECKFQMNNQKQAQQQKFIEDIEINTQIWEKQGYLYFEKQFYDQALKCFKKLKTINI</sequence>
<dbReference type="EMBL" id="CAJJDN010000180">
    <property type="protein sequence ID" value="CAD8127787.1"/>
    <property type="molecule type" value="Genomic_DNA"/>
</dbReference>
<dbReference type="Proteomes" id="UP000692954">
    <property type="component" value="Unassembled WGS sequence"/>
</dbReference>
<dbReference type="Pfam" id="PF13361">
    <property type="entry name" value="UvrD_C"/>
    <property type="match status" value="1"/>
</dbReference>
<evidence type="ECO:0000313" key="7">
    <source>
        <dbReference type="Proteomes" id="UP000692954"/>
    </source>
</evidence>
<protein>
    <recommendedName>
        <fullName evidence="5">UvrD-like helicase C-terminal domain-containing protein</fullName>
    </recommendedName>
</protein>
<accession>A0A8S1RK41</accession>
<dbReference type="InterPro" id="IPR014017">
    <property type="entry name" value="DNA_helicase_UvrD-like_C"/>
</dbReference>
<keyword evidence="2" id="KW-0378">Hydrolase</keyword>
<keyword evidence="1" id="KW-0547">Nucleotide-binding</keyword>
<dbReference type="GO" id="GO:0004386">
    <property type="term" value="F:helicase activity"/>
    <property type="evidence" value="ECO:0007669"/>
    <property type="project" value="UniProtKB-KW"/>
</dbReference>
<evidence type="ECO:0000256" key="3">
    <source>
        <dbReference type="ARBA" id="ARBA00022806"/>
    </source>
</evidence>
<comment type="caution">
    <text evidence="6">The sequence shown here is derived from an EMBL/GenBank/DDBJ whole genome shotgun (WGS) entry which is preliminary data.</text>
</comment>
<evidence type="ECO:0000256" key="2">
    <source>
        <dbReference type="ARBA" id="ARBA00022801"/>
    </source>
</evidence>
<evidence type="ECO:0000256" key="1">
    <source>
        <dbReference type="ARBA" id="ARBA00022741"/>
    </source>
</evidence>
<dbReference type="OrthoDB" id="3156807at2759"/>
<evidence type="ECO:0000313" key="6">
    <source>
        <dbReference type="EMBL" id="CAD8127787.1"/>
    </source>
</evidence>
<keyword evidence="4" id="KW-0067">ATP-binding</keyword>
<dbReference type="InterPro" id="IPR039904">
    <property type="entry name" value="TRANK1"/>
</dbReference>
<feature type="domain" description="UvrD-like helicase C-terminal" evidence="5">
    <location>
        <begin position="817"/>
        <end position="939"/>
    </location>
</feature>
<dbReference type="GO" id="GO:0005524">
    <property type="term" value="F:ATP binding"/>
    <property type="evidence" value="ECO:0007669"/>
    <property type="project" value="UniProtKB-KW"/>
</dbReference>
<dbReference type="PANTHER" id="PTHR21529:SF4">
    <property type="entry name" value="TPR AND ANKYRIN REPEAT-CONTAINING PROTEIN 1"/>
    <property type="match status" value="1"/>
</dbReference>
<organism evidence="6 7">
    <name type="scientific">Paramecium sonneborni</name>
    <dbReference type="NCBI Taxonomy" id="65129"/>
    <lineage>
        <taxon>Eukaryota</taxon>
        <taxon>Sar</taxon>
        <taxon>Alveolata</taxon>
        <taxon>Ciliophora</taxon>
        <taxon>Intramacronucleata</taxon>
        <taxon>Oligohymenophorea</taxon>
        <taxon>Peniculida</taxon>
        <taxon>Parameciidae</taxon>
        <taxon>Paramecium</taxon>
    </lineage>
</organism>
<proteinExistence type="predicted"/>
<name>A0A8S1RK41_9CILI</name>
<dbReference type="PANTHER" id="PTHR21529">
    <property type="entry name" value="MAMMARY TURMOR VIRUS RECEPTOR HOMOLOG 1, 2 MTVR1, 2"/>
    <property type="match status" value="1"/>
</dbReference>
<dbReference type="GO" id="GO:0016787">
    <property type="term" value="F:hydrolase activity"/>
    <property type="evidence" value="ECO:0007669"/>
    <property type="project" value="UniProtKB-KW"/>
</dbReference>
<keyword evidence="7" id="KW-1185">Reference proteome</keyword>